<feature type="compositionally biased region" description="Polar residues" evidence="2">
    <location>
        <begin position="832"/>
        <end position="848"/>
    </location>
</feature>
<feature type="region of interest" description="Disordered" evidence="2">
    <location>
        <begin position="870"/>
        <end position="900"/>
    </location>
</feature>
<feature type="compositionally biased region" description="Low complexity" evidence="2">
    <location>
        <begin position="149"/>
        <end position="165"/>
    </location>
</feature>
<dbReference type="HOGENOM" id="CLU_284270_0_0_1"/>
<feature type="compositionally biased region" description="Polar residues" evidence="2">
    <location>
        <begin position="255"/>
        <end position="268"/>
    </location>
</feature>
<protein>
    <recommendedName>
        <fullName evidence="3">C2H2-type domain-containing protein</fullName>
    </recommendedName>
</protein>
<feature type="region of interest" description="Disordered" evidence="2">
    <location>
        <begin position="823"/>
        <end position="849"/>
    </location>
</feature>
<feature type="compositionally biased region" description="Polar residues" evidence="2">
    <location>
        <begin position="7"/>
        <end position="17"/>
    </location>
</feature>
<evidence type="ECO:0000313" key="4">
    <source>
        <dbReference type="EMBL" id="EGS21608.1"/>
    </source>
</evidence>
<dbReference type="GeneID" id="18257510"/>
<evidence type="ECO:0000313" key="5">
    <source>
        <dbReference type="Proteomes" id="UP000008066"/>
    </source>
</evidence>
<feature type="domain" description="C2H2-type" evidence="3">
    <location>
        <begin position="649"/>
        <end position="667"/>
    </location>
</feature>
<feature type="compositionally biased region" description="Polar residues" evidence="2">
    <location>
        <begin position="888"/>
        <end position="900"/>
    </location>
</feature>
<evidence type="ECO:0000256" key="2">
    <source>
        <dbReference type="SAM" id="MobiDB-lite"/>
    </source>
</evidence>
<dbReference type="STRING" id="759272.G0S6F3"/>
<evidence type="ECO:0000259" key="3">
    <source>
        <dbReference type="PROSITE" id="PS50157"/>
    </source>
</evidence>
<feature type="compositionally biased region" description="Low complexity" evidence="2">
    <location>
        <begin position="196"/>
        <end position="207"/>
    </location>
</feature>
<dbReference type="InterPro" id="IPR013087">
    <property type="entry name" value="Znf_C2H2_type"/>
</dbReference>
<feature type="region of interest" description="Disordered" evidence="2">
    <location>
        <begin position="716"/>
        <end position="741"/>
    </location>
</feature>
<keyword evidence="5" id="KW-1185">Reference proteome</keyword>
<name>G0S6F3_CHATD</name>
<sequence>MKDLPAANTSSVNVTGQHETKSNHEATPTVASKKEQQQQQQQTETPSPACPEPGPRGTVNNLPKITAEEDPAFVDGNGSIQAQTTGSGAAAGRAESPSSQHPATGAPEHMMKIDGDPNGTRYPLAAPSTHQARLRWTDPMTVHDHPDWSRSQSAKSQASQQEVQKGTQRIEAPEAAQTGMRTGQSPPLPQSREPADAAGAQLDQQGQPSWPSPTPQCNQLEQPQRQPHAQPHVQRSLLSTSTPFPPPASGPVASQSHSSTLSVGSVGSQTPLQPQTPAAPIAQTLPAAHAQPGPVSSHTHPQHPQHPPPSSCQINDPQPAPAPPSSTPQSYPPAYPQSHPYPPQHTHLSTTPSAPPLPAIHHQPPQQPYHYQHPPPSQPHTPLPPSSPPRGPITKPIIMDPPSVRKAQQVQQAQAQQSPQPQAVGFPSPSLDHARINPKFIDDCTRLTYAVQQSLPEAVRRIVRDHWEKCLIGSDFHQAFILNASIHHAAPSIAQRAVRDFGRKLVSEAKHEFIGHFTAEDLDDVADLIISKASDKFLDKCLEKRLLTIEAKPLINALAKAERLGYDSSDIIQDDQHERVIPKEAFPGASTKPAPYPAQPSQAMPYPAAEQRMQCLKCFRTFIYSSAYDYHMRYNVCSQIPPTANGFEYSCPHCGQGFTNVVDLQFHGNNRACGVDQAPTKVHRGPGRPPKSAELTPQSSSTGVLSFQTLVTNGQAATPSHTAAVKRATATTPNSPSNPYAHLTEEQLHAMNEELRRAEEQFAHRFAEAEKIPDERARKAKIEGLRNSFGTKQSIIRKKYGVRLRERRTKAEIMAERERMGLLKQEKERNKAQTASPTPSTIGASSQSAVNTARAAAAVWEEHEAKRRRLDGAGGYRTPYKPVPPVANDSTPTDNTPTARKSLTIAEIGGSLSRTAATAASHDPILPDPVSHPPSTRVYKQADARIEVPEPVASTPNKQAIFKPDPPFPTSVTLSGDEDGKDVSKVDASAAADKRNDTQNGNGVLPHHQHNRALNKSVTGAQQHDLRDHDGDISMGETVQGTSTVAAAAEPSDSATDGGDESSDDDDDDDGDIPATLPAKKPVVGANGGILQK</sequence>
<feature type="compositionally biased region" description="Pro residues" evidence="2">
    <location>
        <begin position="318"/>
        <end position="343"/>
    </location>
</feature>
<keyword evidence="1" id="KW-0863">Zinc-finger</keyword>
<keyword evidence="1" id="KW-0479">Metal-binding</keyword>
<feature type="compositionally biased region" description="Pro residues" evidence="2">
    <location>
        <begin position="373"/>
        <end position="391"/>
    </location>
</feature>
<organism evidence="5">
    <name type="scientific">Chaetomium thermophilum (strain DSM 1495 / CBS 144.50 / IMI 039719)</name>
    <name type="common">Thermochaetoides thermophila</name>
    <dbReference type="NCBI Taxonomy" id="759272"/>
    <lineage>
        <taxon>Eukaryota</taxon>
        <taxon>Fungi</taxon>
        <taxon>Dikarya</taxon>
        <taxon>Ascomycota</taxon>
        <taxon>Pezizomycotina</taxon>
        <taxon>Sordariomycetes</taxon>
        <taxon>Sordariomycetidae</taxon>
        <taxon>Sordariales</taxon>
        <taxon>Chaetomiaceae</taxon>
        <taxon>Thermochaetoides</taxon>
    </lineage>
</organism>
<proteinExistence type="predicted"/>
<feature type="compositionally biased region" description="Low complexity" evidence="2">
    <location>
        <begin position="86"/>
        <end position="99"/>
    </location>
</feature>
<dbReference type="Gene3D" id="3.30.160.60">
    <property type="entry name" value="Classic Zinc Finger"/>
    <property type="match status" value="1"/>
</dbReference>
<dbReference type="Proteomes" id="UP000008066">
    <property type="component" value="Unassembled WGS sequence"/>
</dbReference>
<reference evidence="4 5" key="1">
    <citation type="journal article" date="2011" name="Cell">
        <title>Insight into structure and assembly of the nuclear pore complex by utilizing the genome of a eukaryotic thermophile.</title>
        <authorList>
            <person name="Amlacher S."/>
            <person name="Sarges P."/>
            <person name="Flemming D."/>
            <person name="van Noort V."/>
            <person name="Kunze R."/>
            <person name="Devos D.P."/>
            <person name="Arumugam M."/>
            <person name="Bork P."/>
            <person name="Hurt E."/>
        </authorList>
    </citation>
    <scope>NUCLEOTIDE SEQUENCE [LARGE SCALE GENOMIC DNA]</scope>
    <source>
        <strain evidence="5">DSM 1495 / CBS 144.50 / IMI 039719</strain>
    </source>
</reference>
<feature type="region of interest" description="Disordered" evidence="2">
    <location>
        <begin position="676"/>
        <end position="700"/>
    </location>
</feature>
<dbReference type="OrthoDB" id="37886at2759"/>
<dbReference type="eggNOG" id="ENOG502RJIP">
    <property type="taxonomic scope" value="Eukaryota"/>
</dbReference>
<feature type="region of interest" description="Disordered" evidence="2">
    <location>
        <begin position="1"/>
        <end position="432"/>
    </location>
</feature>
<feature type="region of interest" description="Disordered" evidence="2">
    <location>
        <begin position="954"/>
        <end position="1093"/>
    </location>
</feature>
<dbReference type="GO" id="GO:0008270">
    <property type="term" value="F:zinc ion binding"/>
    <property type="evidence" value="ECO:0007669"/>
    <property type="project" value="UniProtKB-KW"/>
</dbReference>
<keyword evidence="1" id="KW-0862">Zinc</keyword>
<accession>G0S6F3</accession>
<gene>
    <name evidence="4" type="ORF">CTHT_0034720</name>
</gene>
<feature type="compositionally biased region" description="Low complexity" evidence="2">
    <location>
        <begin position="359"/>
        <end position="372"/>
    </location>
</feature>
<dbReference type="PROSITE" id="PS50157">
    <property type="entry name" value="ZINC_FINGER_C2H2_2"/>
    <property type="match status" value="1"/>
</dbReference>
<feature type="compositionally biased region" description="Polar residues" evidence="2">
    <location>
        <begin position="729"/>
        <end position="738"/>
    </location>
</feature>
<feature type="compositionally biased region" description="Polar residues" evidence="2">
    <location>
        <begin position="215"/>
        <end position="227"/>
    </location>
</feature>
<dbReference type="AlphaFoldDB" id="G0S6F3"/>
<evidence type="ECO:0000256" key="1">
    <source>
        <dbReference type="PROSITE-ProRule" id="PRU00042"/>
    </source>
</evidence>
<dbReference type="KEGG" id="cthr:CTHT_0034720"/>
<feature type="compositionally biased region" description="Low complexity" evidence="2">
    <location>
        <begin position="407"/>
        <end position="424"/>
    </location>
</feature>
<dbReference type="EMBL" id="GL988041">
    <property type="protein sequence ID" value="EGS21608.1"/>
    <property type="molecule type" value="Genomic_DNA"/>
</dbReference>
<dbReference type="RefSeq" id="XP_006693904.1">
    <property type="nucleotide sequence ID" value="XM_006693841.1"/>
</dbReference>
<feature type="compositionally biased region" description="Low complexity" evidence="2">
    <location>
        <begin position="269"/>
        <end position="299"/>
    </location>
</feature>
<feature type="compositionally biased region" description="Acidic residues" evidence="2">
    <location>
        <begin position="1058"/>
        <end position="1072"/>
    </location>
</feature>